<sequence length="174" mass="19570">MSVMALSYERFPIVRFGPCIDTIPFSILSSSSPPQFDAFSYIHAFDIEVWIGVFVCIICLSTLLAVGGWKTMPTQRRKCTSVFNWAYNYGWELFGLLFTESSPVRYVHTSQRLLMAVWLLTVVVLANTFGSLLKSKQAVTTFKPEVDGIDDLAARPYLTPIIPGGNYFQDYAKA</sequence>
<organism evidence="4 5">
    <name type="scientific">Rhipicephalus sanguineus</name>
    <name type="common">Brown dog tick</name>
    <name type="synonym">Ixodes sanguineus</name>
    <dbReference type="NCBI Taxonomy" id="34632"/>
    <lineage>
        <taxon>Eukaryota</taxon>
        <taxon>Metazoa</taxon>
        <taxon>Ecdysozoa</taxon>
        <taxon>Arthropoda</taxon>
        <taxon>Chelicerata</taxon>
        <taxon>Arachnida</taxon>
        <taxon>Acari</taxon>
        <taxon>Parasitiformes</taxon>
        <taxon>Ixodida</taxon>
        <taxon>Ixodoidea</taxon>
        <taxon>Ixodidae</taxon>
        <taxon>Rhipicephalinae</taxon>
        <taxon>Rhipicephalus</taxon>
        <taxon>Rhipicephalus</taxon>
    </lineage>
</organism>
<dbReference type="VEuPathDB" id="VectorBase:RSAN_040709"/>
<dbReference type="Proteomes" id="UP000821837">
    <property type="component" value="Chromosome 5"/>
</dbReference>
<proteinExistence type="inferred from homology"/>
<keyword evidence="2" id="KW-0812">Transmembrane</keyword>
<dbReference type="Pfam" id="PF00060">
    <property type="entry name" value="Lig_chan"/>
    <property type="match status" value="1"/>
</dbReference>
<comment type="caution">
    <text evidence="4">The sequence shown here is derived from an EMBL/GenBank/DDBJ whole genome shotgun (WGS) entry which is preliminary data.</text>
</comment>
<reference evidence="4" key="2">
    <citation type="submission" date="2021-09" db="EMBL/GenBank/DDBJ databases">
        <authorList>
            <person name="Jia N."/>
            <person name="Wang J."/>
            <person name="Shi W."/>
            <person name="Du L."/>
            <person name="Sun Y."/>
            <person name="Zhan W."/>
            <person name="Jiang J."/>
            <person name="Wang Q."/>
            <person name="Zhang B."/>
            <person name="Ji P."/>
            <person name="Sakyi L.B."/>
            <person name="Cui X."/>
            <person name="Yuan T."/>
            <person name="Jiang B."/>
            <person name="Yang W."/>
            <person name="Lam T.T.-Y."/>
            <person name="Chang Q."/>
            <person name="Ding S."/>
            <person name="Wang X."/>
            <person name="Zhu J."/>
            <person name="Ruan X."/>
            <person name="Zhao L."/>
            <person name="Wei J."/>
            <person name="Que T."/>
            <person name="Du C."/>
            <person name="Cheng J."/>
            <person name="Dai P."/>
            <person name="Han X."/>
            <person name="Huang E."/>
            <person name="Gao Y."/>
            <person name="Liu J."/>
            <person name="Shao H."/>
            <person name="Ye R."/>
            <person name="Li L."/>
            <person name="Wei W."/>
            <person name="Wang X."/>
            <person name="Wang C."/>
            <person name="Huo Q."/>
            <person name="Li W."/>
            <person name="Guo W."/>
            <person name="Chen H."/>
            <person name="Chen S."/>
            <person name="Zhou L."/>
            <person name="Zhou L."/>
            <person name="Ni X."/>
            <person name="Tian J."/>
            <person name="Zhou Y."/>
            <person name="Sheng Y."/>
            <person name="Liu T."/>
            <person name="Pan Y."/>
            <person name="Xia L."/>
            <person name="Li J."/>
            <person name="Zhao F."/>
            <person name="Cao W."/>
        </authorList>
    </citation>
    <scope>NUCLEOTIDE SEQUENCE</scope>
    <source>
        <strain evidence="4">Rsan-2018</strain>
        <tissue evidence="4">Larvae</tissue>
    </source>
</reference>
<accession>A0A9D4SV28</accession>
<dbReference type="EMBL" id="JABSTV010001251">
    <property type="protein sequence ID" value="KAH7951908.1"/>
    <property type="molecule type" value="Genomic_DNA"/>
</dbReference>
<keyword evidence="2" id="KW-1133">Transmembrane helix</keyword>
<name>A0A9D4SV28_RHISA</name>
<dbReference type="InterPro" id="IPR001320">
    <property type="entry name" value="Iontro_rcpt_C"/>
</dbReference>
<evidence type="ECO:0000313" key="5">
    <source>
        <dbReference type="Proteomes" id="UP000821837"/>
    </source>
</evidence>
<keyword evidence="2" id="KW-0472">Membrane</keyword>
<feature type="transmembrane region" description="Helical" evidence="2">
    <location>
        <begin position="113"/>
        <end position="133"/>
    </location>
</feature>
<dbReference type="GO" id="GO:0016020">
    <property type="term" value="C:membrane"/>
    <property type="evidence" value="ECO:0007669"/>
    <property type="project" value="InterPro"/>
</dbReference>
<evidence type="ECO:0000256" key="1">
    <source>
        <dbReference type="ARBA" id="ARBA00008685"/>
    </source>
</evidence>
<comment type="similarity">
    <text evidence="1">Belongs to the glutamate-gated ion channel (TC 1.A.10.1) family.</text>
</comment>
<keyword evidence="5" id="KW-1185">Reference proteome</keyword>
<protein>
    <recommendedName>
        <fullName evidence="3">Ionotropic glutamate receptor C-terminal domain-containing protein</fullName>
    </recommendedName>
</protein>
<feature type="domain" description="Ionotropic glutamate receptor C-terminal" evidence="3">
    <location>
        <begin position="47"/>
        <end position="153"/>
    </location>
</feature>
<reference evidence="4" key="1">
    <citation type="journal article" date="2020" name="Cell">
        <title>Large-Scale Comparative Analyses of Tick Genomes Elucidate Their Genetic Diversity and Vector Capacities.</title>
        <authorList>
            <consortium name="Tick Genome and Microbiome Consortium (TIGMIC)"/>
            <person name="Jia N."/>
            <person name="Wang J."/>
            <person name="Shi W."/>
            <person name="Du L."/>
            <person name="Sun Y."/>
            <person name="Zhan W."/>
            <person name="Jiang J.F."/>
            <person name="Wang Q."/>
            <person name="Zhang B."/>
            <person name="Ji P."/>
            <person name="Bell-Sakyi L."/>
            <person name="Cui X.M."/>
            <person name="Yuan T.T."/>
            <person name="Jiang B.G."/>
            <person name="Yang W.F."/>
            <person name="Lam T.T."/>
            <person name="Chang Q.C."/>
            <person name="Ding S.J."/>
            <person name="Wang X.J."/>
            <person name="Zhu J.G."/>
            <person name="Ruan X.D."/>
            <person name="Zhao L."/>
            <person name="Wei J.T."/>
            <person name="Ye R.Z."/>
            <person name="Que T.C."/>
            <person name="Du C.H."/>
            <person name="Zhou Y.H."/>
            <person name="Cheng J.X."/>
            <person name="Dai P.F."/>
            <person name="Guo W.B."/>
            <person name="Han X.H."/>
            <person name="Huang E.J."/>
            <person name="Li L.F."/>
            <person name="Wei W."/>
            <person name="Gao Y.C."/>
            <person name="Liu J.Z."/>
            <person name="Shao H.Z."/>
            <person name="Wang X."/>
            <person name="Wang C.C."/>
            <person name="Yang T.C."/>
            <person name="Huo Q.B."/>
            <person name="Li W."/>
            <person name="Chen H.Y."/>
            <person name="Chen S.E."/>
            <person name="Zhou L.G."/>
            <person name="Ni X.B."/>
            <person name="Tian J.H."/>
            <person name="Sheng Y."/>
            <person name="Liu T."/>
            <person name="Pan Y.S."/>
            <person name="Xia L.Y."/>
            <person name="Li J."/>
            <person name="Zhao F."/>
            <person name="Cao W.C."/>
        </authorList>
    </citation>
    <scope>NUCLEOTIDE SEQUENCE</scope>
    <source>
        <strain evidence="4">Rsan-2018</strain>
    </source>
</reference>
<dbReference type="GO" id="GO:0015276">
    <property type="term" value="F:ligand-gated monoatomic ion channel activity"/>
    <property type="evidence" value="ECO:0007669"/>
    <property type="project" value="InterPro"/>
</dbReference>
<evidence type="ECO:0000256" key="2">
    <source>
        <dbReference type="SAM" id="Phobius"/>
    </source>
</evidence>
<dbReference type="AlphaFoldDB" id="A0A9D4SV28"/>
<feature type="transmembrane region" description="Helical" evidence="2">
    <location>
        <begin position="49"/>
        <end position="69"/>
    </location>
</feature>
<evidence type="ECO:0000313" key="4">
    <source>
        <dbReference type="EMBL" id="KAH7951908.1"/>
    </source>
</evidence>
<dbReference type="Gene3D" id="1.10.287.70">
    <property type="match status" value="1"/>
</dbReference>
<evidence type="ECO:0000259" key="3">
    <source>
        <dbReference type="Pfam" id="PF00060"/>
    </source>
</evidence>
<gene>
    <name evidence="4" type="ORF">HPB52_015245</name>
</gene>